<feature type="domain" description="DDE Tnp4" evidence="8">
    <location>
        <begin position="202"/>
        <end position="362"/>
    </location>
</feature>
<evidence type="ECO:0000256" key="6">
    <source>
        <dbReference type="ARBA" id="ARBA00022801"/>
    </source>
</evidence>
<evidence type="ECO:0000259" key="8">
    <source>
        <dbReference type="Pfam" id="PF13359"/>
    </source>
</evidence>
<keyword evidence="6" id="KW-0378">Hydrolase</keyword>
<dbReference type="InterPro" id="IPR058353">
    <property type="entry name" value="DUF8040"/>
</dbReference>
<keyword evidence="4" id="KW-0540">Nuclease</keyword>
<evidence type="ECO:0000259" key="9">
    <source>
        <dbReference type="Pfam" id="PF26138"/>
    </source>
</evidence>
<feature type="domain" description="DUF8040" evidence="9">
    <location>
        <begin position="106"/>
        <end position="187"/>
    </location>
</feature>
<dbReference type="InterPro" id="IPR045249">
    <property type="entry name" value="HARBI1-like"/>
</dbReference>
<reference evidence="10 11" key="1">
    <citation type="journal article" date="2014" name="Am. J. Bot.">
        <title>Genome assembly and annotation for red clover (Trifolium pratense; Fabaceae).</title>
        <authorList>
            <person name="Istvanek J."/>
            <person name="Jaros M."/>
            <person name="Krenek A."/>
            <person name="Repkova J."/>
        </authorList>
    </citation>
    <scope>NUCLEOTIDE SEQUENCE [LARGE SCALE GENOMIC DNA]</scope>
    <source>
        <strain evidence="11">cv. Tatra</strain>
        <tissue evidence="10">Young leaves</tissue>
    </source>
</reference>
<dbReference type="Pfam" id="PF13359">
    <property type="entry name" value="DDE_Tnp_4"/>
    <property type="match status" value="1"/>
</dbReference>
<dbReference type="GO" id="GO:0046872">
    <property type="term" value="F:metal ion binding"/>
    <property type="evidence" value="ECO:0007669"/>
    <property type="project" value="UniProtKB-KW"/>
</dbReference>
<comment type="caution">
    <text evidence="10">The sequence shown here is derived from an EMBL/GenBank/DDBJ whole genome shotgun (WGS) entry which is preliminary data.</text>
</comment>
<accession>A0A2K3NUH5</accession>
<keyword evidence="7" id="KW-0539">Nucleus</keyword>
<comment type="subcellular location">
    <subcellularLocation>
        <location evidence="2">Nucleus</location>
    </subcellularLocation>
</comment>
<organism evidence="10 11">
    <name type="scientific">Trifolium pratense</name>
    <name type="common">Red clover</name>
    <dbReference type="NCBI Taxonomy" id="57577"/>
    <lineage>
        <taxon>Eukaryota</taxon>
        <taxon>Viridiplantae</taxon>
        <taxon>Streptophyta</taxon>
        <taxon>Embryophyta</taxon>
        <taxon>Tracheophyta</taxon>
        <taxon>Spermatophyta</taxon>
        <taxon>Magnoliopsida</taxon>
        <taxon>eudicotyledons</taxon>
        <taxon>Gunneridae</taxon>
        <taxon>Pentapetalae</taxon>
        <taxon>rosids</taxon>
        <taxon>fabids</taxon>
        <taxon>Fabales</taxon>
        <taxon>Fabaceae</taxon>
        <taxon>Papilionoideae</taxon>
        <taxon>50 kb inversion clade</taxon>
        <taxon>NPAAA clade</taxon>
        <taxon>Hologalegina</taxon>
        <taxon>IRL clade</taxon>
        <taxon>Trifolieae</taxon>
        <taxon>Trifolium</taxon>
    </lineage>
</organism>
<evidence type="ECO:0000256" key="3">
    <source>
        <dbReference type="ARBA" id="ARBA00006958"/>
    </source>
</evidence>
<evidence type="ECO:0000256" key="4">
    <source>
        <dbReference type="ARBA" id="ARBA00022722"/>
    </source>
</evidence>
<dbReference type="STRING" id="57577.A0A2K3NUH5"/>
<dbReference type="GO" id="GO:0016787">
    <property type="term" value="F:hydrolase activity"/>
    <property type="evidence" value="ECO:0007669"/>
    <property type="project" value="UniProtKB-KW"/>
</dbReference>
<dbReference type="InterPro" id="IPR027806">
    <property type="entry name" value="HARBI1_dom"/>
</dbReference>
<dbReference type="GO" id="GO:0004518">
    <property type="term" value="F:nuclease activity"/>
    <property type="evidence" value="ECO:0007669"/>
    <property type="project" value="UniProtKB-KW"/>
</dbReference>
<dbReference type="Pfam" id="PF26138">
    <property type="entry name" value="DUF8040"/>
    <property type="match status" value="1"/>
</dbReference>
<comment type="similarity">
    <text evidence="3">Belongs to the HARBI1 family.</text>
</comment>
<dbReference type="PANTHER" id="PTHR22930:SF268">
    <property type="entry name" value="NUCLEASE HARBI1"/>
    <property type="match status" value="1"/>
</dbReference>
<dbReference type="PANTHER" id="PTHR22930">
    <property type="match status" value="1"/>
</dbReference>
<gene>
    <name evidence="10" type="ORF">L195_g003165</name>
</gene>
<dbReference type="GO" id="GO:0005634">
    <property type="term" value="C:nucleus"/>
    <property type="evidence" value="ECO:0007669"/>
    <property type="project" value="UniProtKB-SubCell"/>
</dbReference>
<evidence type="ECO:0000256" key="7">
    <source>
        <dbReference type="ARBA" id="ARBA00023242"/>
    </source>
</evidence>
<sequence>MEGDTASVVGENKVNFDGLRGDINEVELQVRRMSNFGMGMEIQISDHARPEELEKRQQICALVLLCYITHSSHLLRTMSGYTRSEKNVENSDNESRSAELIAQLVQTEKCRDIIRMSPQAFLQLCKKLRSSGRMKDSTRVALTVEGQVAEFLYIVGHAAKSRTVPFLFHHSTETFNRCFDNVLRAIISLENELLIQPSDVDVPTQILNDDKFYPYFKDCIGAISVTHSRVKVPVKDAPRFCARKAGWEGSASYSRILKDALTRKDRLKLPNGKYYLGLPGPMPNGVLSPYDRVRYQLKEFSNHEPQNREELFNLRHSLLQFTAEKTFGVLKKRFPIIAGVAEPFFSFETMRRIIIACCILHNFLMDVDIDEQMIAEVDRELLPDEVRRSIPLSRRKE</sequence>
<dbReference type="EMBL" id="ASHM01001447">
    <property type="protein sequence ID" value="PNY06690.1"/>
    <property type="molecule type" value="Genomic_DNA"/>
</dbReference>
<keyword evidence="5" id="KW-0479">Metal-binding</keyword>
<evidence type="ECO:0000313" key="11">
    <source>
        <dbReference type="Proteomes" id="UP000236291"/>
    </source>
</evidence>
<protein>
    <submittedName>
        <fullName evidence="10">Uncharacterized protein</fullName>
    </submittedName>
</protein>
<proteinExistence type="inferred from homology"/>
<evidence type="ECO:0000256" key="1">
    <source>
        <dbReference type="ARBA" id="ARBA00001968"/>
    </source>
</evidence>
<comment type="cofactor">
    <cofactor evidence="1">
        <name>a divalent metal cation</name>
        <dbReference type="ChEBI" id="CHEBI:60240"/>
    </cofactor>
</comment>
<reference evidence="10 11" key="2">
    <citation type="journal article" date="2017" name="Front. Plant Sci.">
        <title>Gene Classification and Mining of Molecular Markers Useful in Red Clover (Trifolium pratense) Breeding.</title>
        <authorList>
            <person name="Istvanek J."/>
            <person name="Dluhosova J."/>
            <person name="Dluhos P."/>
            <person name="Patkova L."/>
            <person name="Nedelnik J."/>
            <person name="Repkova J."/>
        </authorList>
    </citation>
    <scope>NUCLEOTIDE SEQUENCE [LARGE SCALE GENOMIC DNA]</scope>
    <source>
        <strain evidence="11">cv. Tatra</strain>
        <tissue evidence="10">Young leaves</tissue>
    </source>
</reference>
<evidence type="ECO:0000256" key="2">
    <source>
        <dbReference type="ARBA" id="ARBA00004123"/>
    </source>
</evidence>
<evidence type="ECO:0000313" key="10">
    <source>
        <dbReference type="EMBL" id="PNY06690.1"/>
    </source>
</evidence>
<dbReference type="AlphaFoldDB" id="A0A2K3NUH5"/>
<evidence type="ECO:0000256" key="5">
    <source>
        <dbReference type="ARBA" id="ARBA00022723"/>
    </source>
</evidence>
<dbReference type="Proteomes" id="UP000236291">
    <property type="component" value="Unassembled WGS sequence"/>
</dbReference>
<name>A0A2K3NUH5_TRIPR</name>